<protein>
    <submittedName>
        <fullName evidence="3">Peptidase M22</fullName>
    </submittedName>
</protein>
<dbReference type="InterPro" id="IPR043129">
    <property type="entry name" value="ATPase_NBD"/>
</dbReference>
<dbReference type="AlphaFoldDB" id="A0A087DI89"/>
<dbReference type="GeneID" id="85166034"/>
<dbReference type="InterPro" id="IPR022496">
    <property type="entry name" value="T6A_TsaB"/>
</dbReference>
<feature type="domain" description="Gcp-like" evidence="2">
    <location>
        <begin position="27"/>
        <end position="90"/>
    </location>
</feature>
<dbReference type="Pfam" id="PF00814">
    <property type="entry name" value="TsaD"/>
    <property type="match status" value="1"/>
</dbReference>
<reference evidence="3 4" key="1">
    <citation type="submission" date="2014-03" db="EMBL/GenBank/DDBJ databases">
        <title>Genomics of Bifidobacteria.</title>
        <authorList>
            <person name="Ventura M."/>
            <person name="Milani C."/>
            <person name="Lugli G.A."/>
        </authorList>
    </citation>
    <scope>NUCLEOTIDE SEQUENCE [LARGE SCALE GENOMIC DNA]</scope>
    <source>
        <strain evidence="3 4">LMG 21589</strain>
    </source>
</reference>
<dbReference type="Proteomes" id="UP000029033">
    <property type="component" value="Unassembled WGS sequence"/>
</dbReference>
<dbReference type="OrthoDB" id="9809995at2"/>
<dbReference type="InterPro" id="IPR000905">
    <property type="entry name" value="Gcp-like_dom"/>
</dbReference>
<gene>
    <name evidence="3" type="ORF">BSCA_1057</name>
</gene>
<evidence type="ECO:0000259" key="2">
    <source>
        <dbReference type="Pfam" id="PF00814"/>
    </source>
</evidence>
<dbReference type="NCBIfam" id="TIGR03725">
    <property type="entry name" value="T6A_YeaZ"/>
    <property type="match status" value="1"/>
</dbReference>
<dbReference type="RefSeq" id="WP_033519377.1">
    <property type="nucleotide sequence ID" value="NZ_CAUPKV010000031.1"/>
</dbReference>
<feature type="region of interest" description="Disordered" evidence="1">
    <location>
        <begin position="121"/>
        <end position="147"/>
    </location>
</feature>
<comment type="caution">
    <text evidence="3">The sequence shown here is derived from an EMBL/GenBank/DDBJ whole genome shotgun (WGS) entry which is preliminary data.</text>
</comment>
<evidence type="ECO:0000256" key="1">
    <source>
        <dbReference type="SAM" id="MobiDB-lite"/>
    </source>
</evidence>
<name>A0A087DI89_9BIFI</name>
<dbReference type="SUPFAM" id="SSF53067">
    <property type="entry name" value="Actin-like ATPase domain"/>
    <property type="match status" value="1"/>
</dbReference>
<dbReference type="Gene3D" id="3.30.420.40">
    <property type="match status" value="1"/>
</dbReference>
<dbReference type="eggNOG" id="COG1214">
    <property type="taxonomic scope" value="Bacteria"/>
</dbReference>
<proteinExistence type="predicted"/>
<dbReference type="EMBL" id="JGZO01000004">
    <property type="protein sequence ID" value="KFI95239.1"/>
    <property type="molecule type" value="Genomic_DNA"/>
</dbReference>
<evidence type="ECO:0000313" key="4">
    <source>
        <dbReference type="Proteomes" id="UP000029033"/>
    </source>
</evidence>
<accession>A0A087DI89</accession>
<keyword evidence="4" id="KW-1185">Reference proteome</keyword>
<dbReference type="GO" id="GO:0002949">
    <property type="term" value="P:tRNA threonylcarbamoyladenosine modification"/>
    <property type="evidence" value="ECO:0007669"/>
    <property type="project" value="InterPro"/>
</dbReference>
<sequence>MGCTLVIDTSFGSTVGIVGREPIVETDSRTHVEKLQVNIARAVEEAGLAPADLDEIVVGIGPAPFTGLRAGIVAAKALAFATGAKLIGQNVLDPQGEMMSNVMEGHRLFDGIGFLEHVPRPATRPAGADAKTRTTTMTKSTAVPDETEEREVGRHVTLCVNDARRKQLYFSLNHGSISLPDEDAAERRWIGMDIDYPEHIVERVNAALAEHGERDGVDYIVDVAGHGAAKYASVWQGLRALGSVVDGSVLDAGKAGLAAFAATALSRELRGDRTVPVEPLYLRRPDAEVPNPLKHVLGHTGADKA</sequence>
<organism evidence="3 4">
    <name type="scientific">Bifidobacterium scardovii</name>
    <dbReference type="NCBI Taxonomy" id="158787"/>
    <lineage>
        <taxon>Bacteria</taxon>
        <taxon>Bacillati</taxon>
        <taxon>Actinomycetota</taxon>
        <taxon>Actinomycetes</taxon>
        <taxon>Bifidobacteriales</taxon>
        <taxon>Bifidobacteriaceae</taxon>
        <taxon>Bifidobacterium</taxon>
    </lineage>
</organism>
<evidence type="ECO:0000313" key="3">
    <source>
        <dbReference type="EMBL" id="KFI95239.1"/>
    </source>
</evidence>
<dbReference type="STRING" id="158787.BSCA_1057"/>